<accession>A0A0G0YHC9</accession>
<evidence type="ECO:0000313" key="2">
    <source>
        <dbReference type="EMBL" id="KKS08971.1"/>
    </source>
</evidence>
<dbReference type="Proteomes" id="UP000033869">
    <property type="component" value="Unassembled WGS sequence"/>
</dbReference>
<proteinExistence type="predicted"/>
<keyword evidence="1" id="KW-0812">Transmembrane</keyword>
<evidence type="ECO:0000256" key="1">
    <source>
        <dbReference type="SAM" id="Phobius"/>
    </source>
</evidence>
<feature type="transmembrane region" description="Helical" evidence="1">
    <location>
        <begin position="47"/>
        <end position="67"/>
    </location>
</feature>
<comment type="caution">
    <text evidence="2">The sequence shown here is derived from an EMBL/GenBank/DDBJ whole genome shotgun (WGS) entry which is preliminary data.</text>
</comment>
<feature type="transmembrane region" description="Helical" evidence="1">
    <location>
        <begin position="7"/>
        <end position="27"/>
    </location>
</feature>
<gene>
    <name evidence="2" type="ORF">UU65_C0003G0026</name>
</gene>
<name>A0A0G0YHC9_UNCC2</name>
<dbReference type="EMBL" id="LCBL01000003">
    <property type="protein sequence ID" value="KKS08971.1"/>
    <property type="molecule type" value="Genomic_DNA"/>
</dbReference>
<evidence type="ECO:0000313" key="3">
    <source>
        <dbReference type="Proteomes" id="UP000033869"/>
    </source>
</evidence>
<keyword evidence="1" id="KW-1133">Transmembrane helix</keyword>
<organism evidence="2 3">
    <name type="scientific">candidate division CPR2 bacterium GW2011_GWC1_41_48</name>
    <dbReference type="NCBI Taxonomy" id="1618344"/>
    <lineage>
        <taxon>Bacteria</taxon>
        <taxon>Bacteria division CPR2</taxon>
    </lineage>
</organism>
<reference evidence="2 3" key="1">
    <citation type="journal article" date="2015" name="Nature">
        <title>rRNA introns, odd ribosomes, and small enigmatic genomes across a large radiation of phyla.</title>
        <authorList>
            <person name="Brown C.T."/>
            <person name="Hug L.A."/>
            <person name="Thomas B.C."/>
            <person name="Sharon I."/>
            <person name="Castelle C.J."/>
            <person name="Singh A."/>
            <person name="Wilkins M.J."/>
            <person name="Williams K.H."/>
            <person name="Banfield J.F."/>
        </authorList>
    </citation>
    <scope>NUCLEOTIDE SEQUENCE [LARGE SCALE GENOMIC DNA]</scope>
</reference>
<dbReference type="AlphaFoldDB" id="A0A0G0YHC9"/>
<keyword evidence="1" id="KW-0472">Membrane</keyword>
<protein>
    <submittedName>
        <fullName evidence="2">Uncharacterized protein</fullName>
    </submittedName>
</protein>
<sequence>MTKNSRYVIMAVEMILIFFIGSLVWISAYVCISGDCSQSGFASQHPALYYVAVLMVSTMILSGIFHYQDEYLIGY</sequence>